<dbReference type="AlphaFoldDB" id="W5R4E3"/>
<reference evidence="2" key="1">
    <citation type="submission" date="2013-02" db="EMBL/GenBank/DDBJ databases">
        <title>Variation between mitochondrial genomes of three Ricinulei.</title>
        <authorList>
            <person name="Fahrein K."/>
            <person name="Podsiadlowski L."/>
            <person name="Talarico G."/>
        </authorList>
    </citation>
    <scope>NUCLEOTIDE SEQUENCE</scope>
</reference>
<protein>
    <submittedName>
        <fullName evidence="2">NADH dehydrogenase subunit 6</fullName>
    </submittedName>
</protein>
<keyword evidence="2" id="KW-0496">Mitochondrion</keyword>
<keyword evidence="1" id="KW-0472">Membrane</keyword>
<dbReference type="EMBL" id="KC688692">
    <property type="protein sequence ID" value="AGL11955.1"/>
    <property type="molecule type" value="Genomic_DNA"/>
</dbReference>
<keyword evidence="1" id="KW-1133">Transmembrane helix</keyword>
<feature type="transmembrane region" description="Helical" evidence="1">
    <location>
        <begin position="42"/>
        <end position="64"/>
    </location>
</feature>
<gene>
    <name evidence="2" type="primary">NAD6</name>
</gene>
<geneLocation type="mitochondrion" evidence="2"/>
<proteinExistence type="predicted"/>
<feature type="transmembrane region" description="Helical" evidence="1">
    <location>
        <begin position="71"/>
        <end position="88"/>
    </location>
</feature>
<feature type="transmembrane region" description="Helical" evidence="1">
    <location>
        <begin position="108"/>
        <end position="128"/>
    </location>
</feature>
<name>W5R4E3_9ARAC</name>
<organism evidence="2">
    <name type="scientific">Ricinoides karschii</name>
    <dbReference type="NCBI Taxonomy" id="1238228"/>
    <lineage>
        <taxon>Eukaryota</taxon>
        <taxon>Metazoa</taxon>
        <taxon>Ecdysozoa</taxon>
        <taxon>Arthropoda</taxon>
        <taxon>Chelicerata</taxon>
        <taxon>Arachnida</taxon>
        <taxon>Ricinulei</taxon>
        <taxon>Ricinoididae</taxon>
        <taxon>Ricinoides</taxon>
    </lineage>
</organism>
<feature type="transmembrane region" description="Helical" evidence="1">
    <location>
        <begin position="7"/>
        <end position="30"/>
    </location>
</feature>
<evidence type="ECO:0000256" key="1">
    <source>
        <dbReference type="SAM" id="Phobius"/>
    </source>
</evidence>
<keyword evidence="1" id="KW-0812">Transmembrane</keyword>
<accession>W5R4E3</accession>
<sequence length="142" mass="16477">MIKLIISVLFLATNHPISQIIFLITLTMLISHNIFMLMNNAWYSYVLILIMIGGMMIIFIYMASTLANKKFIINMQLLICMLIPIPMINTNQINTITHQPNMNTLYEYNNMWTTIMLGMYMILTLLVVNKSTMNYDTPTRAN</sequence>
<evidence type="ECO:0000313" key="2">
    <source>
        <dbReference type="EMBL" id="AGL11955.1"/>
    </source>
</evidence>